<feature type="region of interest" description="Disordered" evidence="10">
    <location>
        <begin position="1"/>
        <end position="29"/>
    </location>
</feature>
<keyword evidence="3" id="KW-0479">Metal-binding</keyword>
<evidence type="ECO:0000313" key="12">
    <source>
        <dbReference type="EMBL" id="MFA9476694.1"/>
    </source>
</evidence>
<dbReference type="Proteomes" id="UP001575105">
    <property type="component" value="Unassembled WGS sequence"/>
</dbReference>
<evidence type="ECO:0000256" key="9">
    <source>
        <dbReference type="RuleBase" id="RU361152"/>
    </source>
</evidence>
<evidence type="ECO:0000256" key="5">
    <source>
        <dbReference type="ARBA" id="ARBA00023027"/>
    </source>
</evidence>
<evidence type="ECO:0000256" key="6">
    <source>
        <dbReference type="ARBA" id="ARBA00023211"/>
    </source>
</evidence>
<feature type="domain" description="Glycosyl hydrolase family 4 C-terminal" evidence="11">
    <location>
        <begin position="230"/>
        <end position="483"/>
    </location>
</feature>
<evidence type="ECO:0000256" key="8">
    <source>
        <dbReference type="ARBA" id="ARBA00023295"/>
    </source>
</evidence>
<evidence type="ECO:0000256" key="7">
    <source>
        <dbReference type="ARBA" id="ARBA00023277"/>
    </source>
</evidence>
<feature type="compositionally biased region" description="Basic and acidic residues" evidence="10">
    <location>
        <begin position="11"/>
        <end position="24"/>
    </location>
</feature>
<dbReference type="CDD" id="cd05297">
    <property type="entry name" value="GH4_alpha_glucosidase_galactosidase"/>
    <property type="match status" value="1"/>
</dbReference>
<reference evidence="12 13" key="1">
    <citation type="submission" date="2024-08" db="EMBL/GenBank/DDBJ databases">
        <title>Whole-genome sequencing of halo(alkali)philic microorganisms from hypersaline lakes.</title>
        <authorList>
            <person name="Sorokin D.Y."/>
            <person name="Merkel A.Y."/>
            <person name="Messina E."/>
            <person name="Yakimov M."/>
        </authorList>
    </citation>
    <scope>NUCLEOTIDE SEQUENCE [LARGE SCALE GENOMIC DNA]</scope>
    <source>
        <strain evidence="12 13">AB-hyl4</strain>
    </source>
</reference>
<evidence type="ECO:0000256" key="2">
    <source>
        <dbReference type="ARBA" id="ARBA00010141"/>
    </source>
</evidence>
<accession>A0ABV4U2L0</accession>
<dbReference type="PRINTS" id="PR00732">
    <property type="entry name" value="GLHYDRLASE4"/>
</dbReference>
<feature type="compositionally biased region" description="Low complexity" evidence="10">
    <location>
        <begin position="1"/>
        <end position="10"/>
    </location>
</feature>
<dbReference type="InterPro" id="IPR015955">
    <property type="entry name" value="Lactate_DH/Glyco_Ohase_4_C"/>
</dbReference>
<dbReference type="SUPFAM" id="SSF51735">
    <property type="entry name" value="NAD(P)-binding Rossmann-fold domains"/>
    <property type="match status" value="1"/>
</dbReference>
<sequence length="511" mass="56453">MTATDTAAKQADAKGHAAHTKEADSQLGLPGKLQRPINLTFLGAGSVFCPTLCRDVLLIPGNDRGEIRLVDIDQDRLGTMHKVVERLIRELGKEAGWKVRSSTDRREVLPGTNYAVCCVEVSGVECVKHDNDIPLKYGIDQCIGDTIGPGGLFKSLRTIPVFLDILRDMRELCPGALMLNYTNPMSMMVLAAGRAVPEVPVVGLCHSVQGTSHLLAKYADVPYDEMRWECAGINHLAWFTKLEHKGRNLYEAVLYEKFARELKAGRAEAEQGKVRFDSEDTRGGKVNVEYEQGDLTRKDMCLHFGAFITESSGHLSEYLPYYRKHDEGRKLLRLGYEGGSRFYASNWPNWRSLADEQRMKLVSGEEDFELKRSWEYASWIIEAMEKDSPVRIHGNVMNHAAAPGKANAGEAGKLITNLPGDGAVEVACMIDGNGVNPTRYGALPAQMAHICASNMAMFDLGATACIERSKEAAVHSLLLDPLTAAVCCPHEIKQMTLEMFEAEKDFLPGYA</sequence>
<keyword evidence="8 9" id="KW-0326">Glycosidase</keyword>
<evidence type="ECO:0000256" key="1">
    <source>
        <dbReference type="ARBA" id="ARBA00001936"/>
    </source>
</evidence>
<comment type="cofactor">
    <cofactor evidence="1">
        <name>Mn(2+)</name>
        <dbReference type="ChEBI" id="CHEBI:29035"/>
    </cofactor>
</comment>
<dbReference type="InterPro" id="IPR053715">
    <property type="entry name" value="GH4_Enzyme_sf"/>
</dbReference>
<dbReference type="RefSeq" id="WP_425343623.1">
    <property type="nucleotide sequence ID" value="NZ_JBGUBD010000001.1"/>
</dbReference>
<comment type="cofactor">
    <cofactor evidence="9">
        <name>NAD(+)</name>
        <dbReference type="ChEBI" id="CHEBI:57540"/>
    </cofactor>
    <text evidence="9">Binds 1 NAD(+) per subunit.</text>
</comment>
<protein>
    <submittedName>
        <fullName evidence="12">Alpha-glucosidase/alpha-galactosidase</fullName>
    </submittedName>
</protein>
<dbReference type="InterPro" id="IPR036291">
    <property type="entry name" value="NAD(P)-bd_dom_sf"/>
</dbReference>
<comment type="similarity">
    <text evidence="2 9">Belongs to the glycosyl hydrolase 4 family.</text>
</comment>
<keyword evidence="5 9" id="KW-0520">NAD</keyword>
<dbReference type="PANTHER" id="PTHR32092">
    <property type="entry name" value="6-PHOSPHO-BETA-GLUCOSIDASE-RELATED"/>
    <property type="match status" value="1"/>
</dbReference>
<keyword evidence="7" id="KW-0119">Carbohydrate metabolism</keyword>
<gene>
    <name evidence="12" type="ORF">ACERK3_00165</name>
</gene>
<dbReference type="Pfam" id="PF11975">
    <property type="entry name" value="Glyco_hydro_4C"/>
    <property type="match status" value="1"/>
</dbReference>
<dbReference type="Pfam" id="PF02056">
    <property type="entry name" value="Glyco_hydro_4"/>
    <property type="match status" value="1"/>
</dbReference>
<evidence type="ECO:0000256" key="3">
    <source>
        <dbReference type="ARBA" id="ARBA00022723"/>
    </source>
</evidence>
<proteinExistence type="inferred from homology"/>
<dbReference type="InterPro" id="IPR001088">
    <property type="entry name" value="Glyco_hydro_4"/>
</dbReference>
<dbReference type="PANTHER" id="PTHR32092:SF6">
    <property type="entry name" value="ALPHA-GALACTOSIDASE"/>
    <property type="match status" value="1"/>
</dbReference>
<evidence type="ECO:0000256" key="10">
    <source>
        <dbReference type="SAM" id="MobiDB-lite"/>
    </source>
</evidence>
<comment type="caution">
    <text evidence="12">The sequence shown here is derived from an EMBL/GenBank/DDBJ whole genome shotgun (WGS) entry which is preliminary data.</text>
</comment>
<evidence type="ECO:0000256" key="4">
    <source>
        <dbReference type="ARBA" id="ARBA00022801"/>
    </source>
</evidence>
<name>A0ABV4U2L0_9BACT</name>
<keyword evidence="6" id="KW-0464">Manganese</keyword>
<keyword evidence="4 9" id="KW-0378">Hydrolase</keyword>
<dbReference type="InterPro" id="IPR022616">
    <property type="entry name" value="Glyco_hydro_4_C"/>
</dbReference>
<evidence type="ECO:0000313" key="13">
    <source>
        <dbReference type="Proteomes" id="UP001575105"/>
    </source>
</evidence>
<evidence type="ECO:0000259" key="11">
    <source>
        <dbReference type="Pfam" id="PF11975"/>
    </source>
</evidence>
<dbReference type="SUPFAM" id="SSF56327">
    <property type="entry name" value="LDH C-terminal domain-like"/>
    <property type="match status" value="1"/>
</dbReference>
<dbReference type="Gene3D" id="3.90.1820.10">
    <property type="entry name" value="AglA-like glucosidase"/>
    <property type="match status" value="1"/>
</dbReference>
<keyword evidence="13" id="KW-1185">Reference proteome</keyword>
<organism evidence="12 13">
    <name type="scientific">Natronomicrosphaera hydrolytica</name>
    <dbReference type="NCBI Taxonomy" id="3242702"/>
    <lineage>
        <taxon>Bacteria</taxon>
        <taxon>Pseudomonadati</taxon>
        <taxon>Planctomycetota</taxon>
        <taxon>Phycisphaerae</taxon>
        <taxon>Phycisphaerales</taxon>
        <taxon>Phycisphaeraceae</taxon>
        <taxon>Natronomicrosphaera</taxon>
    </lineage>
</organism>
<dbReference type="EMBL" id="JBGUBD010000001">
    <property type="protein sequence ID" value="MFA9476694.1"/>
    <property type="molecule type" value="Genomic_DNA"/>
</dbReference>